<evidence type="ECO:0000256" key="1">
    <source>
        <dbReference type="ARBA" id="ARBA00022723"/>
    </source>
</evidence>
<evidence type="ECO:0000256" key="3">
    <source>
        <dbReference type="ARBA" id="ARBA00023014"/>
    </source>
</evidence>
<dbReference type="GO" id="GO:0006879">
    <property type="term" value="P:intracellular iron ion homeostasis"/>
    <property type="evidence" value="ECO:0007669"/>
    <property type="project" value="TreeGrafter"/>
</dbReference>
<evidence type="ECO:0000256" key="2">
    <source>
        <dbReference type="ARBA" id="ARBA00023004"/>
    </source>
</evidence>
<dbReference type="InterPro" id="IPR004480">
    <property type="entry name" value="Monothiol_GRX-rel"/>
</dbReference>
<dbReference type="PhylomeDB" id="A0A0G4ECA3"/>
<evidence type="ECO:0000259" key="6">
    <source>
        <dbReference type="Pfam" id="PF00462"/>
    </source>
</evidence>
<dbReference type="Proteomes" id="UP000041254">
    <property type="component" value="Unassembled WGS sequence"/>
</dbReference>
<dbReference type="OMA" id="HDIVMEL"/>
<accession>A0A0G4ECA3</accession>
<feature type="region of interest" description="Disordered" evidence="4">
    <location>
        <begin position="106"/>
        <end position="125"/>
    </location>
</feature>
<dbReference type="GO" id="GO:0005634">
    <property type="term" value="C:nucleus"/>
    <property type="evidence" value="ECO:0007669"/>
    <property type="project" value="TreeGrafter"/>
</dbReference>
<feature type="region of interest" description="Disordered" evidence="4">
    <location>
        <begin position="221"/>
        <end position="241"/>
    </location>
</feature>
<feature type="domain" description="Glutaredoxin" evidence="6">
    <location>
        <begin position="139"/>
        <end position="203"/>
    </location>
</feature>
<keyword evidence="3" id="KW-0411">Iron-sulfur</keyword>
<dbReference type="PROSITE" id="PS51354">
    <property type="entry name" value="GLUTAREDOXIN_2"/>
    <property type="match status" value="2"/>
</dbReference>
<protein>
    <recommendedName>
        <fullName evidence="9">Glutaredoxin domain-containing protein</fullName>
    </recommendedName>
</protein>
<dbReference type="InParanoid" id="A0A0G4ECA3"/>
<evidence type="ECO:0008006" key="9">
    <source>
        <dbReference type="Google" id="ProtNLM"/>
    </source>
</evidence>
<keyword evidence="8" id="KW-1185">Reference proteome</keyword>
<evidence type="ECO:0000256" key="4">
    <source>
        <dbReference type="SAM" id="MobiDB-lite"/>
    </source>
</evidence>
<evidence type="ECO:0000259" key="5">
    <source>
        <dbReference type="Pfam" id="PF00085"/>
    </source>
</evidence>
<dbReference type="VEuPathDB" id="CryptoDB:Vbra_20169"/>
<dbReference type="OrthoDB" id="415696at2759"/>
<keyword evidence="2" id="KW-0408">Iron</keyword>
<evidence type="ECO:0000313" key="7">
    <source>
        <dbReference type="EMBL" id="CEL93336.1"/>
    </source>
</evidence>
<proteinExistence type="predicted"/>
<dbReference type="Pfam" id="PF00462">
    <property type="entry name" value="Glutaredoxin"/>
    <property type="match status" value="2"/>
</dbReference>
<sequence>MDIVSLAEFNSKVVGNPSVLSVVLFYADWHPPSIQMAQLLPALATDFKDMKFYKVDSDKADELRQHAEVETIPAVVIQMGSRLIESIHGANPPALVSKLQAIAANPPQPEAADDKTGSGQGEGGSLEERLKGLINASPVMLFMKGSKMQPFCKFSRATVEVLNGIGADYATFDILMDEQVRQGLKEYSKWPTYPQLYVNGELIGGWDIIKEMAEEGTLKDVLPSKGGDQKSDAAAAKGESSLEDRLRHLTHQSDIMLFMKGTPDAPRCGFSNQIVQLLDMAHIKYDTFDILSDEEVRQGLKEFSQWPTFPQLYAKGELIGGLDIVREILEQGGEEALKQELKLN</sequence>
<evidence type="ECO:0000313" key="8">
    <source>
        <dbReference type="Proteomes" id="UP000041254"/>
    </source>
</evidence>
<dbReference type="InterPro" id="IPR013766">
    <property type="entry name" value="Thioredoxin_domain"/>
</dbReference>
<dbReference type="GO" id="GO:0005829">
    <property type="term" value="C:cytosol"/>
    <property type="evidence" value="ECO:0007669"/>
    <property type="project" value="TreeGrafter"/>
</dbReference>
<dbReference type="InterPro" id="IPR036249">
    <property type="entry name" value="Thioredoxin-like_sf"/>
</dbReference>
<dbReference type="PANTHER" id="PTHR10293:SF73">
    <property type="entry name" value="GLUTAREDOXIN-3"/>
    <property type="match status" value="1"/>
</dbReference>
<gene>
    <name evidence="7" type="ORF">Vbra_20169</name>
</gene>
<dbReference type="STRING" id="1169540.A0A0G4ECA3"/>
<organism evidence="7 8">
    <name type="scientific">Vitrella brassicaformis (strain CCMP3155)</name>
    <dbReference type="NCBI Taxonomy" id="1169540"/>
    <lineage>
        <taxon>Eukaryota</taxon>
        <taxon>Sar</taxon>
        <taxon>Alveolata</taxon>
        <taxon>Colpodellida</taxon>
        <taxon>Vitrellaceae</taxon>
        <taxon>Vitrella</taxon>
    </lineage>
</organism>
<name>A0A0G4ECA3_VITBC</name>
<feature type="domain" description="Thioredoxin" evidence="5">
    <location>
        <begin position="5"/>
        <end position="100"/>
    </location>
</feature>
<dbReference type="NCBIfam" id="TIGR00365">
    <property type="entry name" value="Grx4 family monothiol glutaredoxin"/>
    <property type="match status" value="1"/>
</dbReference>
<dbReference type="FunFam" id="3.40.30.10:FF:000012">
    <property type="entry name" value="Monothiol glutaredoxin"/>
    <property type="match status" value="2"/>
</dbReference>
<dbReference type="GO" id="GO:0046872">
    <property type="term" value="F:metal ion binding"/>
    <property type="evidence" value="ECO:0007669"/>
    <property type="project" value="UniProtKB-KW"/>
</dbReference>
<dbReference type="Gene3D" id="3.40.30.10">
    <property type="entry name" value="Glutaredoxin"/>
    <property type="match status" value="3"/>
</dbReference>
<dbReference type="EMBL" id="CDMY01000158">
    <property type="protein sequence ID" value="CEL93336.1"/>
    <property type="molecule type" value="Genomic_DNA"/>
</dbReference>
<dbReference type="InterPro" id="IPR002109">
    <property type="entry name" value="Glutaredoxin"/>
</dbReference>
<feature type="domain" description="Glutaredoxin" evidence="6">
    <location>
        <begin position="255"/>
        <end position="319"/>
    </location>
</feature>
<keyword evidence="1" id="KW-0479">Metal-binding</keyword>
<reference evidence="7 8" key="1">
    <citation type="submission" date="2014-11" db="EMBL/GenBank/DDBJ databases">
        <authorList>
            <person name="Zhu J."/>
            <person name="Qi W."/>
            <person name="Song R."/>
        </authorList>
    </citation>
    <scope>NUCLEOTIDE SEQUENCE [LARGE SCALE GENOMIC DNA]</scope>
</reference>
<dbReference type="SUPFAM" id="SSF52833">
    <property type="entry name" value="Thioredoxin-like"/>
    <property type="match status" value="3"/>
</dbReference>
<dbReference type="InterPro" id="IPR033658">
    <property type="entry name" value="GRX_PICOT-like"/>
</dbReference>
<dbReference type="Pfam" id="PF00085">
    <property type="entry name" value="Thioredoxin"/>
    <property type="match status" value="1"/>
</dbReference>
<dbReference type="PANTHER" id="PTHR10293">
    <property type="entry name" value="GLUTAREDOXIN FAMILY MEMBER"/>
    <property type="match status" value="1"/>
</dbReference>
<dbReference type="AlphaFoldDB" id="A0A0G4ECA3"/>
<dbReference type="GO" id="GO:0051536">
    <property type="term" value="F:iron-sulfur cluster binding"/>
    <property type="evidence" value="ECO:0007669"/>
    <property type="project" value="UniProtKB-KW"/>
</dbReference>
<dbReference type="CDD" id="cd03028">
    <property type="entry name" value="GRX_PICOT_like"/>
    <property type="match status" value="2"/>
</dbReference>